<keyword evidence="2" id="KW-1185">Reference proteome</keyword>
<accession>A0A8C6GN41</accession>
<dbReference type="Ensembl" id="ENSMSIT00000010924.1">
    <property type="protein sequence ID" value="ENSMSIP00000008572.1"/>
    <property type="gene ID" value="ENSMSIG00000007622.1"/>
</dbReference>
<name>A0A8C6GN41_MUSSI</name>
<protein>
    <submittedName>
        <fullName evidence="1">Uncharacterized protein</fullName>
    </submittedName>
</protein>
<evidence type="ECO:0000313" key="2">
    <source>
        <dbReference type="Proteomes" id="UP000694415"/>
    </source>
</evidence>
<reference evidence="1" key="2">
    <citation type="submission" date="2025-09" db="UniProtKB">
        <authorList>
            <consortium name="Ensembl"/>
        </authorList>
    </citation>
    <scope>IDENTIFICATION</scope>
</reference>
<dbReference type="AlphaFoldDB" id="A0A8C6GN41"/>
<dbReference type="Proteomes" id="UP000694415">
    <property type="component" value="Unplaced"/>
</dbReference>
<sequence length="56" mass="6202">YGAEAITISLQLLPLKLVDNTTRFEAIAEGRTTKLDQILLNGNNTTLVPGERPEYE</sequence>
<evidence type="ECO:0000313" key="1">
    <source>
        <dbReference type="Ensembl" id="ENSMSIP00000008572.1"/>
    </source>
</evidence>
<proteinExistence type="predicted"/>
<reference evidence="1" key="1">
    <citation type="submission" date="2025-08" db="UniProtKB">
        <authorList>
            <consortium name="Ensembl"/>
        </authorList>
    </citation>
    <scope>IDENTIFICATION</scope>
</reference>
<organism evidence="1 2">
    <name type="scientific">Mus spicilegus</name>
    <name type="common">Mound-building mouse</name>
    <dbReference type="NCBI Taxonomy" id="10103"/>
    <lineage>
        <taxon>Eukaryota</taxon>
        <taxon>Metazoa</taxon>
        <taxon>Chordata</taxon>
        <taxon>Craniata</taxon>
        <taxon>Vertebrata</taxon>
        <taxon>Euteleostomi</taxon>
        <taxon>Mammalia</taxon>
        <taxon>Eutheria</taxon>
        <taxon>Euarchontoglires</taxon>
        <taxon>Glires</taxon>
        <taxon>Rodentia</taxon>
        <taxon>Myomorpha</taxon>
        <taxon>Muroidea</taxon>
        <taxon>Muridae</taxon>
        <taxon>Murinae</taxon>
        <taxon>Mus</taxon>
        <taxon>Mus</taxon>
    </lineage>
</organism>